<sequence>MSRRLSGSQAVKYLGRMGGDLGQMATRLKDLSQKVQLSGSTYWGLSPADKEVLQELPRDEDALLDLERSLENAQKVVDERGEKSKSESSQLSALRAINTKLLSDQKATDATTKAALEKANSQRDIATDLVASFKTDLRKSKKENAELTKALEQKETALKETQENLSHLTFELSRSSTDADSLRARLATVKKQMESIKADDAAEARDVVEREKNFSSQIQKMTAETKSQKQQLKDLTEENAMTASRLSDSQTELNRLQHKTQEDAEGRAVLEATIEKADREKSKLQKEVVELKRKETEEKEEGKVKQKEREEQTARKEEDNLKRQKLNMQAINTAAASAEDRAKAAEAALSEERDEHQREIASKNRQLSSLHSELSSLQAELTSLAAQFHKDHPHTSREPDSLRPPRPVLRRKHHTTPIHPNYTHTKLINDKPNRPLSNEEQQPTVQVTQKVSADTPLPAHASPETHTEQVAAAVPRVPVKKEKEGVESVEEGKEKTESLDSAEAALQNAVGSSGRSDPPPAQEGEGGGDGSSPSAEPLPSVPSVSTPQLDHPSMALHKMIERERGQEGKHRGSENTLKNVSPKQIIPAVTDKSSVDVAEGLVGSEDRGKGGGRLISGPFGKVWAPRGG</sequence>
<evidence type="ECO:0000256" key="2">
    <source>
        <dbReference type="SAM" id="MobiDB-lite"/>
    </source>
</evidence>
<dbReference type="PANTHER" id="PTHR23159:SF60">
    <property type="entry name" value="SPINDLE ASSEMBLY ABNORMAL PROTEIN 4"/>
    <property type="match status" value="1"/>
</dbReference>
<feature type="compositionally biased region" description="Polar residues" evidence="2">
    <location>
        <begin position="435"/>
        <end position="452"/>
    </location>
</feature>
<feature type="compositionally biased region" description="Basic and acidic residues" evidence="2">
    <location>
        <begin position="259"/>
        <end position="322"/>
    </location>
</feature>
<feature type="region of interest" description="Disordered" evidence="2">
    <location>
        <begin position="388"/>
        <end position="591"/>
    </location>
</feature>
<dbReference type="EMBL" id="CDMZ01005122">
    <property type="protein sequence ID" value="CEM52035.1"/>
    <property type="molecule type" value="Genomic_DNA"/>
</dbReference>
<dbReference type="AlphaFoldDB" id="A0A0G4I577"/>
<organism evidence="3">
    <name type="scientific">Chromera velia CCMP2878</name>
    <dbReference type="NCBI Taxonomy" id="1169474"/>
    <lineage>
        <taxon>Eukaryota</taxon>
        <taxon>Sar</taxon>
        <taxon>Alveolata</taxon>
        <taxon>Colpodellida</taxon>
        <taxon>Chromeraceae</taxon>
        <taxon>Chromera</taxon>
    </lineage>
</organism>
<feature type="region of interest" description="Disordered" evidence="2">
    <location>
        <begin position="241"/>
        <end position="368"/>
    </location>
</feature>
<dbReference type="VEuPathDB" id="CryptoDB:Cvel_1831"/>
<name>A0A0G4I577_9ALVE</name>
<accession>A0A0G4I577</accession>
<feature type="compositionally biased region" description="Polar residues" evidence="2">
    <location>
        <begin position="241"/>
        <end position="254"/>
    </location>
</feature>
<reference evidence="3" key="1">
    <citation type="submission" date="2014-11" db="EMBL/GenBank/DDBJ databases">
        <authorList>
            <person name="Otto D Thomas"/>
            <person name="Naeem Raeece"/>
        </authorList>
    </citation>
    <scope>NUCLEOTIDE SEQUENCE</scope>
</reference>
<keyword evidence="1" id="KW-0175">Coiled coil</keyword>
<evidence type="ECO:0000313" key="3">
    <source>
        <dbReference type="EMBL" id="CEM52035.1"/>
    </source>
</evidence>
<gene>
    <name evidence="3" type="ORF">Cvel_1831</name>
</gene>
<feature type="compositionally biased region" description="Basic and acidic residues" evidence="2">
    <location>
        <begin position="479"/>
        <end position="498"/>
    </location>
</feature>
<feature type="compositionally biased region" description="Basic and acidic residues" evidence="2">
    <location>
        <begin position="388"/>
        <end position="403"/>
    </location>
</feature>
<dbReference type="PANTHER" id="PTHR23159">
    <property type="entry name" value="CENTROSOMAL PROTEIN 2"/>
    <property type="match status" value="1"/>
</dbReference>
<feature type="compositionally biased region" description="Basic and acidic residues" evidence="2">
    <location>
        <begin position="338"/>
        <end position="362"/>
    </location>
</feature>
<proteinExistence type="predicted"/>
<evidence type="ECO:0000256" key="1">
    <source>
        <dbReference type="SAM" id="Coils"/>
    </source>
</evidence>
<protein>
    <submittedName>
        <fullName evidence="3">Uncharacterized protein</fullName>
    </submittedName>
</protein>
<feature type="coiled-coil region" evidence="1">
    <location>
        <begin position="130"/>
        <end position="238"/>
    </location>
</feature>
<feature type="compositionally biased region" description="Basic and acidic residues" evidence="2">
    <location>
        <begin position="558"/>
        <end position="573"/>
    </location>
</feature>